<keyword evidence="2" id="KW-0789">Thiol protease inhibitor</keyword>
<dbReference type="InterPro" id="IPR046350">
    <property type="entry name" value="Cystatin_sf"/>
</dbReference>
<dbReference type="Pfam" id="PF16845">
    <property type="entry name" value="SQAPI"/>
    <property type="match status" value="1"/>
</dbReference>
<name>A0ABP0YKS6_9ROSI</name>
<reference evidence="4 5" key="1">
    <citation type="submission" date="2024-03" db="EMBL/GenBank/DDBJ databases">
        <authorList>
            <person name="Gkanogiannis A."/>
            <person name="Becerra Lopez-Lavalle L."/>
        </authorList>
    </citation>
    <scope>NUCLEOTIDE SEQUENCE [LARGE SCALE GENOMIC DNA]</scope>
</reference>
<dbReference type="Proteomes" id="UP001642487">
    <property type="component" value="Chromosome 4"/>
</dbReference>
<evidence type="ECO:0000256" key="2">
    <source>
        <dbReference type="ARBA" id="ARBA00022704"/>
    </source>
</evidence>
<dbReference type="EMBL" id="OZ021738">
    <property type="protein sequence ID" value="CAK9320230.1"/>
    <property type="molecule type" value="Genomic_DNA"/>
</dbReference>
<organism evidence="4 5">
    <name type="scientific">Citrullus colocynthis</name>
    <name type="common">colocynth</name>
    <dbReference type="NCBI Taxonomy" id="252529"/>
    <lineage>
        <taxon>Eukaryota</taxon>
        <taxon>Viridiplantae</taxon>
        <taxon>Streptophyta</taxon>
        <taxon>Embryophyta</taxon>
        <taxon>Tracheophyta</taxon>
        <taxon>Spermatophyta</taxon>
        <taxon>Magnoliopsida</taxon>
        <taxon>eudicotyledons</taxon>
        <taxon>Gunneridae</taxon>
        <taxon>Pentapetalae</taxon>
        <taxon>rosids</taxon>
        <taxon>fabids</taxon>
        <taxon>Cucurbitales</taxon>
        <taxon>Cucurbitaceae</taxon>
        <taxon>Benincaseae</taxon>
        <taxon>Citrullus</taxon>
    </lineage>
</organism>
<feature type="domain" description="Cystatin" evidence="3">
    <location>
        <begin position="43"/>
        <end position="108"/>
    </location>
</feature>
<evidence type="ECO:0000313" key="5">
    <source>
        <dbReference type="Proteomes" id="UP001642487"/>
    </source>
</evidence>
<keyword evidence="1" id="KW-0646">Protease inhibitor</keyword>
<evidence type="ECO:0000259" key="3">
    <source>
        <dbReference type="Pfam" id="PF16845"/>
    </source>
</evidence>
<dbReference type="SUPFAM" id="SSF54403">
    <property type="entry name" value="Cystatin/monellin"/>
    <property type="match status" value="1"/>
</dbReference>
<sequence>MEGPCDLLINIYSCGSTLLQHIKKIGYYNMSNVETNWGPLEVIEDINVYEVQEVGCNAVNLHNEKQTDNLIFLHVVNGLKQISDNGYARRYIVVVKVKNADGIVWTYVVNIQVIPNFRPWPLYTLISFEDPLKFYN</sequence>
<evidence type="ECO:0000256" key="1">
    <source>
        <dbReference type="ARBA" id="ARBA00022690"/>
    </source>
</evidence>
<proteinExistence type="predicted"/>
<dbReference type="Gene3D" id="3.10.450.10">
    <property type="match status" value="1"/>
</dbReference>
<gene>
    <name evidence="4" type="ORF">CITCOLO1_LOCUS12274</name>
</gene>
<accession>A0ABP0YKS6</accession>
<evidence type="ECO:0000313" key="4">
    <source>
        <dbReference type="EMBL" id="CAK9320230.1"/>
    </source>
</evidence>
<keyword evidence="5" id="KW-1185">Reference proteome</keyword>
<protein>
    <recommendedName>
        <fullName evidence="3">Cystatin domain-containing protein</fullName>
    </recommendedName>
</protein>
<dbReference type="InterPro" id="IPR000010">
    <property type="entry name" value="Cystatin_dom"/>
</dbReference>